<proteinExistence type="predicted"/>
<dbReference type="AlphaFoldDB" id="A0A4S8KLE0"/>
<dbReference type="Pfam" id="PF19086">
    <property type="entry name" value="Terpene_syn_C_2"/>
    <property type="match status" value="1"/>
</dbReference>
<gene>
    <name evidence="1" type="ORF">K435DRAFT_771153</name>
</gene>
<evidence type="ECO:0000313" key="2">
    <source>
        <dbReference type="Proteomes" id="UP000297245"/>
    </source>
</evidence>
<name>A0A4S8KLE0_DENBC</name>
<dbReference type="OrthoDB" id="3349471at2759"/>
<accession>A0A4S8KLE0</accession>
<dbReference type="EMBL" id="ML181034">
    <property type="protein sequence ID" value="THU76261.1"/>
    <property type="molecule type" value="Genomic_DNA"/>
</dbReference>
<keyword evidence="2" id="KW-1185">Reference proteome</keyword>
<protein>
    <submittedName>
        <fullName evidence="1">Terpenoid synthase</fullName>
    </submittedName>
</protein>
<dbReference type="Proteomes" id="UP000297245">
    <property type="component" value="Unassembled WGS sequence"/>
</dbReference>
<evidence type="ECO:0000313" key="1">
    <source>
        <dbReference type="EMBL" id="THU76261.1"/>
    </source>
</evidence>
<dbReference type="Gene3D" id="1.10.600.10">
    <property type="entry name" value="Farnesyl Diphosphate Synthase"/>
    <property type="match status" value="1"/>
</dbReference>
<sequence length="345" mass="38618">MAPFQSDLIDPTKAKVTPDVKAALARPDANSPYFISLGVRTCEQNAGDIIPNAIKATIESCSIPGSKAQRAAVQRHTNPCGNLYGMMFSMSEQDRLAVAVKFIEFLCILDDVMEELPYEQAIREHEVLCQVLNPASHDFISVSNGKESESECLDGMKKFLADIRETVLSLGPEQGHILLADLERTLRQRECAPAAFATLEDYAPYRIVNLDCFVCLLLRWSMDIDLVESECKLESLNDFEYATGVIAGFGNDYYSWNREKKQYSESDRVMNAVPVLMRQHSISEPQAKSTLQKAIIEQVNHLEDLKKGMEDGGASEGLKHYASGLEYLAAGYMYWCSTCPRYYAF</sequence>
<dbReference type="SUPFAM" id="SSF48576">
    <property type="entry name" value="Terpenoid synthases"/>
    <property type="match status" value="1"/>
</dbReference>
<reference evidence="1 2" key="1">
    <citation type="journal article" date="2019" name="Nat. Ecol. Evol.">
        <title>Megaphylogeny resolves global patterns of mushroom evolution.</title>
        <authorList>
            <person name="Varga T."/>
            <person name="Krizsan K."/>
            <person name="Foldi C."/>
            <person name="Dima B."/>
            <person name="Sanchez-Garcia M."/>
            <person name="Sanchez-Ramirez S."/>
            <person name="Szollosi G.J."/>
            <person name="Szarkandi J.G."/>
            <person name="Papp V."/>
            <person name="Albert L."/>
            <person name="Andreopoulos W."/>
            <person name="Angelini C."/>
            <person name="Antonin V."/>
            <person name="Barry K.W."/>
            <person name="Bougher N.L."/>
            <person name="Buchanan P."/>
            <person name="Buyck B."/>
            <person name="Bense V."/>
            <person name="Catcheside P."/>
            <person name="Chovatia M."/>
            <person name="Cooper J."/>
            <person name="Damon W."/>
            <person name="Desjardin D."/>
            <person name="Finy P."/>
            <person name="Geml J."/>
            <person name="Haridas S."/>
            <person name="Hughes K."/>
            <person name="Justo A."/>
            <person name="Karasinski D."/>
            <person name="Kautmanova I."/>
            <person name="Kiss B."/>
            <person name="Kocsube S."/>
            <person name="Kotiranta H."/>
            <person name="LaButti K.M."/>
            <person name="Lechner B.E."/>
            <person name="Liimatainen K."/>
            <person name="Lipzen A."/>
            <person name="Lukacs Z."/>
            <person name="Mihaltcheva S."/>
            <person name="Morgado L.N."/>
            <person name="Niskanen T."/>
            <person name="Noordeloos M.E."/>
            <person name="Ohm R.A."/>
            <person name="Ortiz-Santana B."/>
            <person name="Ovrebo C."/>
            <person name="Racz N."/>
            <person name="Riley R."/>
            <person name="Savchenko A."/>
            <person name="Shiryaev A."/>
            <person name="Soop K."/>
            <person name="Spirin V."/>
            <person name="Szebenyi C."/>
            <person name="Tomsovsky M."/>
            <person name="Tulloss R.E."/>
            <person name="Uehling J."/>
            <person name="Grigoriev I.V."/>
            <person name="Vagvolgyi C."/>
            <person name="Papp T."/>
            <person name="Martin F.M."/>
            <person name="Miettinen O."/>
            <person name="Hibbett D.S."/>
            <person name="Nagy L.G."/>
        </authorList>
    </citation>
    <scope>NUCLEOTIDE SEQUENCE [LARGE SCALE GENOMIC DNA]</scope>
    <source>
        <strain evidence="1 2">CBS 962.96</strain>
    </source>
</reference>
<dbReference type="InterPro" id="IPR008949">
    <property type="entry name" value="Isoprenoid_synthase_dom_sf"/>
</dbReference>
<organism evidence="1 2">
    <name type="scientific">Dendrothele bispora (strain CBS 962.96)</name>
    <dbReference type="NCBI Taxonomy" id="1314807"/>
    <lineage>
        <taxon>Eukaryota</taxon>
        <taxon>Fungi</taxon>
        <taxon>Dikarya</taxon>
        <taxon>Basidiomycota</taxon>
        <taxon>Agaricomycotina</taxon>
        <taxon>Agaricomycetes</taxon>
        <taxon>Agaricomycetidae</taxon>
        <taxon>Agaricales</taxon>
        <taxon>Agaricales incertae sedis</taxon>
        <taxon>Dendrothele</taxon>
    </lineage>
</organism>